<dbReference type="CDD" id="cd00171">
    <property type="entry name" value="Sec7"/>
    <property type="match status" value="1"/>
</dbReference>
<dbReference type="GO" id="GO:0005085">
    <property type="term" value="F:guanyl-nucleotide exchange factor activity"/>
    <property type="evidence" value="ECO:0007669"/>
    <property type="project" value="InterPro"/>
</dbReference>
<feature type="compositionally biased region" description="Gly residues" evidence="1">
    <location>
        <begin position="515"/>
        <end position="526"/>
    </location>
</feature>
<feature type="compositionally biased region" description="Polar residues" evidence="1">
    <location>
        <begin position="337"/>
        <end position="347"/>
    </location>
</feature>
<keyword evidence="4" id="KW-1185">Reference proteome</keyword>
<dbReference type="Pfam" id="PF01369">
    <property type="entry name" value="Sec7"/>
    <property type="match status" value="1"/>
</dbReference>
<feature type="region of interest" description="Disordered" evidence="1">
    <location>
        <begin position="254"/>
        <end position="297"/>
    </location>
</feature>
<evidence type="ECO:0000313" key="3">
    <source>
        <dbReference type="EMBL" id="ORZ20667.1"/>
    </source>
</evidence>
<dbReference type="GO" id="GO:0016192">
    <property type="term" value="P:vesicle-mediated transport"/>
    <property type="evidence" value="ECO:0007669"/>
    <property type="project" value="UniProtKB-ARBA"/>
</dbReference>
<dbReference type="Gene3D" id="1.10.1000.11">
    <property type="entry name" value="Arf Nucleotide-binding Site Opener,domain 2"/>
    <property type="match status" value="1"/>
</dbReference>
<dbReference type="EMBL" id="MCGE01000006">
    <property type="protein sequence ID" value="ORZ20667.1"/>
    <property type="molecule type" value="Genomic_DNA"/>
</dbReference>
<dbReference type="SUPFAM" id="SSF48425">
    <property type="entry name" value="Sec7 domain"/>
    <property type="match status" value="1"/>
</dbReference>
<protein>
    <recommendedName>
        <fullName evidence="2">SEC7 domain-containing protein</fullName>
    </recommendedName>
</protein>
<dbReference type="Gene3D" id="1.10.220.20">
    <property type="match status" value="1"/>
</dbReference>
<evidence type="ECO:0000259" key="2">
    <source>
        <dbReference type="PROSITE" id="PS50190"/>
    </source>
</evidence>
<dbReference type="PANTHER" id="PTHR10663:SF388">
    <property type="entry name" value="GOLGI-SPECIFIC BREFELDIN A-RESISTANCE GUANINE NUCLEOTIDE EXCHANGE FACTOR 1"/>
    <property type="match status" value="1"/>
</dbReference>
<comment type="caution">
    <text evidence="3">The sequence shown here is derived from an EMBL/GenBank/DDBJ whole genome shotgun (WGS) entry which is preliminary data.</text>
</comment>
<dbReference type="InterPro" id="IPR032691">
    <property type="entry name" value="Mon2/Sec7/BIG1-like_HUS"/>
</dbReference>
<dbReference type="STRING" id="90262.A0A1X2IQZ2"/>
<feature type="region of interest" description="Disordered" evidence="1">
    <location>
        <begin position="1075"/>
        <end position="1096"/>
    </location>
</feature>
<feature type="region of interest" description="Disordered" evidence="1">
    <location>
        <begin position="309"/>
        <end position="364"/>
    </location>
</feature>
<dbReference type="GO" id="GO:0005794">
    <property type="term" value="C:Golgi apparatus"/>
    <property type="evidence" value="ECO:0007669"/>
    <property type="project" value="UniProtKB-ARBA"/>
</dbReference>
<feature type="compositionally biased region" description="Low complexity" evidence="1">
    <location>
        <begin position="1086"/>
        <end position="1096"/>
    </location>
</feature>
<dbReference type="OrthoDB" id="10258608at2759"/>
<dbReference type="Pfam" id="PF12783">
    <property type="entry name" value="Sec7-like_HUS"/>
    <property type="match status" value="1"/>
</dbReference>
<dbReference type="PANTHER" id="PTHR10663">
    <property type="entry name" value="GUANYL-NUCLEOTIDE EXCHANGE FACTOR"/>
    <property type="match status" value="1"/>
</dbReference>
<dbReference type="InterPro" id="IPR000904">
    <property type="entry name" value="Sec7_dom"/>
</dbReference>
<name>A0A1X2IQZ2_9FUNG</name>
<feature type="compositionally biased region" description="Low complexity" evidence="1">
    <location>
        <begin position="529"/>
        <end position="539"/>
    </location>
</feature>
<dbReference type="GO" id="GO:0032012">
    <property type="term" value="P:regulation of ARF protein signal transduction"/>
    <property type="evidence" value="ECO:0007669"/>
    <property type="project" value="InterPro"/>
</dbReference>
<dbReference type="SMART" id="SM00222">
    <property type="entry name" value="Sec7"/>
    <property type="match status" value="1"/>
</dbReference>
<dbReference type="InterPro" id="IPR023394">
    <property type="entry name" value="Sec7_C_sf"/>
</dbReference>
<evidence type="ECO:0000313" key="4">
    <source>
        <dbReference type="Proteomes" id="UP000193560"/>
    </source>
</evidence>
<sequence length="1310" mass="144961">MDITIPSDSSSPISSLNAIQLKSELTWTQLVHAEIIAVTSAMRKNARWSGTKVSGFHMGGLGTRMGLRKGISQEKNRDLDIEENPLMTGFTNLKAYLETLQDVKDLDALVLLNPFLQVIRSGTTTGPIAGAALGSVEKFLHYGIVGLYSPSISFAMNALLSAATHCQFEASDATSDELVLLRMLQLLHIAVTGECGQVLSDDTVCEMMGSCLTMCCQMRLSELLRRSTEHVMTKMVVSIFERLKIQQDEWQLVESPAESDTDNGLSKNAQTPPASQHVNMPRSSSSPSPLPSSPTISMPVAELRSKDVDTAEHGQHKHIENVAQDTAPVTAVDGFGNPTSPTTSSVPHDNVEHSSAEDHQEPLDNLPLQPYGLVTIRELLMALVSLINPHDHTHTDSMRMMALGLLNVALEVGGRSVSQLETLRNLVTDEACKFLFQLAKTDSPHLLSSTLRTITTVFDTFQPYIKLQQELFLFFLIERLSPPTGMGSRPYLVDVDDEGNISFVSSQHGSLDEVTGGGGGGGGGGTVKASSPATSASSSIVGGGGGGGIHSAADSRTSSPNLFLGRSTDYHQPKPYRTGHAADQRMIPGEIREVLLECLVQCARMPTFMVDLWFNYDCDVSCGDLFEDLIQFLSKNSFPDSYNYSTTTYHDLCLDTLLTFIDHMVDRSVDEVGSSEDKSYMELTPATELSDRKAKKIIVLAGSKLFNENPKKGVAYLKEKGIVMADANDDAKESLALFLRSTQQLNKKTLGEYLGKPDNLELLQVFMKQFNFEGKRMDEALRMVLETFRLPGESQQIMRVADTFSKVYFDTGPTEIANVEAAEVLAYSIILLNTDQHNPQIRVRMTFDGYMRNLRGVNDKENFSEDYLHDIYEAIRQDEIVMPEEHEGRFGFNYAWKQLLHQSINAGPFVVCNTSRYDKAMFEMSWKPAIAAITYAFNTAQDDTTLQKAISGFHQCAMLSAFFELYEVFDSIVVNLATMTGLLDTYGSSASLPDPIAEVAGEKYVISSFAIQFGKDYKAQLAAVVVFTIVTRHGNSLRNGWTKILQVIRNLFLNALLPQSMLQVEDFLSGTTSIPLKPKTPAPSRQPQQQQQRTDGSLLSTLSSYLLSPYPHDETYRTKPTDEEVESTLCALDCIGACRLEELFSDISNLEMDSLRALMTAIQQVGYDHDIDKNDQTLIPYDPATVLFLEFMVTISTRNKNRIDLLWPYAMKYIFDILKHAENQSVLVVERTVVGLLRLCISIADQEKMQDDILKCLQLLRDFPTSVIKAVAEQLMAGIYNLSSANSENLNNAEFLATILEIKQKVASSL</sequence>
<proteinExistence type="predicted"/>
<gene>
    <name evidence="3" type="ORF">BCR42DRAFT_409247</name>
</gene>
<feature type="compositionally biased region" description="Polar residues" evidence="1">
    <location>
        <begin position="262"/>
        <end position="278"/>
    </location>
</feature>
<feature type="region of interest" description="Disordered" evidence="1">
    <location>
        <begin position="508"/>
        <end position="552"/>
    </location>
</feature>
<dbReference type="PROSITE" id="PS50190">
    <property type="entry name" value="SEC7"/>
    <property type="match status" value="1"/>
</dbReference>
<dbReference type="Proteomes" id="UP000193560">
    <property type="component" value="Unassembled WGS sequence"/>
</dbReference>
<dbReference type="InterPro" id="IPR016024">
    <property type="entry name" value="ARM-type_fold"/>
</dbReference>
<feature type="compositionally biased region" description="Basic and acidic residues" evidence="1">
    <location>
        <begin position="349"/>
        <end position="362"/>
    </location>
</feature>
<reference evidence="3 4" key="1">
    <citation type="submission" date="2016-07" db="EMBL/GenBank/DDBJ databases">
        <title>Pervasive Adenine N6-methylation of Active Genes in Fungi.</title>
        <authorList>
            <consortium name="DOE Joint Genome Institute"/>
            <person name="Mondo S.J."/>
            <person name="Dannebaum R.O."/>
            <person name="Kuo R.C."/>
            <person name="Labutti K."/>
            <person name="Haridas S."/>
            <person name="Kuo A."/>
            <person name="Salamov A."/>
            <person name="Ahrendt S.R."/>
            <person name="Lipzen A."/>
            <person name="Sullivan W."/>
            <person name="Andreopoulos W.B."/>
            <person name="Clum A."/>
            <person name="Lindquist E."/>
            <person name="Daum C."/>
            <person name="Ramamoorthy G.K."/>
            <person name="Gryganskyi A."/>
            <person name="Culley D."/>
            <person name="Magnuson J.K."/>
            <person name="James T.Y."/>
            <person name="O'Malley M.A."/>
            <person name="Stajich J.E."/>
            <person name="Spatafora J.W."/>
            <person name="Visel A."/>
            <person name="Grigoriev I.V."/>
        </authorList>
    </citation>
    <scope>NUCLEOTIDE SEQUENCE [LARGE SCALE GENOMIC DNA]</scope>
    <source>
        <strain evidence="3 4">NRRL 1336</strain>
    </source>
</reference>
<dbReference type="SUPFAM" id="SSF48371">
    <property type="entry name" value="ARM repeat"/>
    <property type="match status" value="1"/>
</dbReference>
<dbReference type="InterPro" id="IPR035999">
    <property type="entry name" value="Sec7_dom_sf"/>
</dbReference>
<feature type="domain" description="SEC7" evidence="2">
    <location>
        <begin position="688"/>
        <end position="878"/>
    </location>
</feature>
<organism evidence="3 4">
    <name type="scientific">Absidia repens</name>
    <dbReference type="NCBI Taxonomy" id="90262"/>
    <lineage>
        <taxon>Eukaryota</taxon>
        <taxon>Fungi</taxon>
        <taxon>Fungi incertae sedis</taxon>
        <taxon>Mucoromycota</taxon>
        <taxon>Mucoromycotina</taxon>
        <taxon>Mucoromycetes</taxon>
        <taxon>Mucorales</taxon>
        <taxon>Cunninghamellaceae</taxon>
        <taxon>Absidia</taxon>
    </lineage>
</organism>
<feature type="compositionally biased region" description="Basic and acidic residues" evidence="1">
    <location>
        <begin position="309"/>
        <end position="320"/>
    </location>
</feature>
<feature type="compositionally biased region" description="Low complexity" evidence="1">
    <location>
        <begin position="281"/>
        <end position="297"/>
    </location>
</feature>
<accession>A0A1X2IQZ2</accession>
<evidence type="ECO:0000256" key="1">
    <source>
        <dbReference type="SAM" id="MobiDB-lite"/>
    </source>
</evidence>